<evidence type="ECO:0000313" key="2">
    <source>
        <dbReference type="EMBL" id="KAF7768439.1"/>
    </source>
</evidence>
<dbReference type="EMBL" id="JABXXO010000010">
    <property type="protein sequence ID" value="KAF7768439.1"/>
    <property type="molecule type" value="Genomic_DNA"/>
</dbReference>
<proteinExistence type="predicted"/>
<accession>A0A8H7EZ61</accession>
<comment type="caution">
    <text evidence="2">The sequence shown here is derived from an EMBL/GenBank/DDBJ whole genome shotgun (WGS) entry which is preliminary data.</text>
</comment>
<dbReference type="Proteomes" id="UP000629468">
    <property type="component" value="Unassembled WGS sequence"/>
</dbReference>
<sequence length="75" mass="8596">MANINTHFIIFFPLFLFSLDASFEVPEIYKGDTTLVVTSSPSKHSLFFLNAIKPSSYSIIRNLGEFTSRFHYNTN</sequence>
<reference evidence="2 3" key="1">
    <citation type="journal article" name="Sci. Rep.">
        <title>Telomere-to-telomere assembled and centromere annotated genomes of the two main subspecies of the button mushroom Agaricus bisporus reveal especially polymorphic chromosome ends.</title>
        <authorList>
            <person name="Sonnenberg A.S.M."/>
            <person name="Sedaghat-Telgerd N."/>
            <person name="Lavrijssen B."/>
            <person name="Ohm R.A."/>
            <person name="Hendrickx P.M."/>
            <person name="Scholtmeijer K."/>
            <person name="Baars J.J.P."/>
            <person name="van Peer A."/>
        </authorList>
    </citation>
    <scope>NUCLEOTIDE SEQUENCE [LARGE SCALE GENOMIC DNA]</scope>
    <source>
        <strain evidence="2 3">H119_p4</strain>
    </source>
</reference>
<protein>
    <submittedName>
        <fullName evidence="2">Uncharacterized protein</fullName>
    </submittedName>
</protein>
<name>A0A8H7EZ61_AGABI</name>
<keyword evidence="1" id="KW-0732">Signal</keyword>
<evidence type="ECO:0000256" key="1">
    <source>
        <dbReference type="SAM" id="SignalP"/>
    </source>
</evidence>
<evidence type="ECO:0000313" key="3">
    <source>
        <dbReference type="Proteomes" id="UP000629468"/>
    </source>
</evidence>
<organism evidence="2 3">
    <name type="scientific">Agaricus bisporus var. burnettii</name>
    <dbReference type="NCBI Taxonomy" id="192524"/>
    <lineage>
        <taxon>Eukaryota</taxon>
        <taxon>Fungi</taxon>
        <taxon>Dikarya</taxon>
        <taxon>Basidiomycota</taxon>
        <taxon>Agaricomycotina</taxon>
        <taxon>Agaricomycetes</taxon>
        <taxon>Agaricomycetidae</taxon>
        <taxon>Agaricales</taxon>
        <taxon>Agaricineae</taxon>
        <taxon>Agaricaceae</taxon>
        <taxon>Agaricus</taxon>
    </lineage>
</organism>
<dbReference type="AlphaFoldDB" id="A0A8H7EZ61"/>
<feature type="chain" id="PRO_5034138556" evidence="1">
    <location>
        <begin position="22"/>
        <end position="75"/>
    </location>
</feature>
<feature type="signal peptide" evidence="1">
    <location>
        <begin position="1"/>
        <end position="21"/>
    </location>
</feature>
<gene>
    <name evidence="2" type="ORF">Agabi119p4_7682</name>
</gene>